<proteinExistence type="predicted"/>
<reference evidence="3 4" key="1">
    <citation type="submission" date="2013-03" db="EMBL/GenBank/DDBJ databases">
        <title>The Genome Sequence of Phialophora europaea CBS 101466.</title>
        <authorList>
            <consortium name="The Broad Institute Genomics Platform"/>
            <person name="Cuomo C."/>
            <person name="de Hoog S."/>
            <person name="Gorbushina A."/>
            <person name="Walker B."/>
            <person name="Young S.K."/>
            <person name="Zeng Q."/>
            <person name="Gargeya S."/>
            <person name="Fitzgerald M."/>
            <person name="Haas B."/>
            <person name="Abouelleil A."/>
            <person name="Allen A.W."/>
            <person name="Alvarado L."/>
            <person name="Arachchi H.M."/>
            <person name="Berlin A.M."/>
            <person name="Chapman S.B."/>
            <person name="Gainer-Dewar J."/>
            <person name="Goldberg J."/>
            <person name="Griggs A."/>
            <person name="Gujja S."/>
            <person name="Hansen M."/>
            <person name="Howarth C."/>
            <person name="Imamovic A."/>
            <person name="Ireland A."/>
            <person name="Larimer J."/>
            <person name="McCowan C."/>
            <person name="Murphy C."/>
            <person name="Pearson M."/>
            <person name="Poon T.W."/>
            <person name="Priest M."/>
            <person name="Roberts A."/>
            <person name="Saif S."/>
            <person name="Shea T."/>
            <person name="Sisk P."/>
            <person name="Sykes S."/>
            <person name="Wortman J."/>
            <person name="Nusbaum C."/>
            <person name="Birren B."/>
        </authorList>
    </citation>
    <scope>NUCLEOTIDE SEQUENCE [LARGE SCALE GENOMIC DNA]</scope>
    <source>
        <strain evidence="3 4">CBS 101466</strain>
    </source>
</reference>
<dbReference type="VEuPathDB" id="FungiDB:HMPREF1541_04071"/>
<dbReference type="AlphaFoldDB" id="W2S0L1"/>
<dbReference type="Pfam" id="PF02338">
    <property type="entry name" value="OTU"/>
    <property type="match status" value="1"/>
</dbReference>
<dbReference type="CDD" id="cd22756">
    <property type="entry name" value="OTU_OTUD3-like"/>
    <property type="match status" value="1"/>
</dbReference>
<organism evidence="3 4">
    <name type="scientific">Cyphellophora europaea (strain CBS 101466)</name>
    <name type="common">Phialophora europaea</name>
    <dbReference type="NCBI Taxonomy" id="1220924"/>
    <lineage>
        <taxon>Eukaryota</taxon>
        <taxon>Fungi</taxon>
        <taxon>Dikarya</taxon>
        <taxon>Ascomycota</taxon>
        <taxon>Pezizomycotina</taxon>
        <taxon>Eurotiomycetes</taxon>
        <taxon>Chaetothyriomycetidae</taxon>
        <taxon>Chaetothyriales</taxon>
        <taxon>Cyphellophoraceae</taxon>
        <taxon>Cyphellophora</taxon>
    </lineage>
</organism>
<dbReference type="STRING" id="1220924.W2S0L1"/>
<keyword evidence="4" id="KW-1185">Reference proteome</keyword>
<dbReference type="OrthoDB" id="409956at2759"/>
<dbReference type="InterPro" id="IPR003323">
    <property type="entry name" value="OTU_dom"/>
</dbReference>
<feature type="compositionally biased region" description="Basic and acidic residues" evidence="1">
    <location>
        <begin position="347"/>
        <end position="360"/>
    </location>
</feature>
<feature type="region of interest" description="Disordered" evidence="1">
    <location>
        <begin position="160"/>
        <end position="222"/>
    </location>
</feature>
<evidence type="ECO:0000256" key="1">
    <source>
        <dbReference type="SAM" id="MobiDB-lite"/>
    </source>
</evidence>
<feature type="compositionally biased region" description="Basic and acidic residues" evidence="1">
    <location>
        <begin position="276"/>
        <end position="285"/>
    </location>
</feature>
<feature type="region of interest" description="Disordered" evidence="1">
    <location>
        <begin position="375"/>
        <end position="401"/>
    </location>
</feature>
<gene>
    <name evidence="3" type="ORF">HMPREF1541_04071</name>
</gene>
<evidence type="ECO:0000313" key="4">
    <source>
        <dbReference type="Proteomes" id="UP000030752"/>
    </source>
</evidence>
<name>W2S0L1_CYPE1</name>
<dbReference type="EMBL" id="KB822719">
    <property type="protein sequence ID" value="ETN42130.1"/>
    <property type="molecule type" value="Genomic_DNA"/>
</dbReference>
<dbReference type="SUPFAM" id="SSF54001">
    <property type="entry name" value="Cysteine proteinases"/>
    <property type="match status" value="1"/>
</dbReference>
<dbReference type="Gene3D" id="3.90.70.80">
    <property type="match status" value="1"/>
</dbReference>
<feature type="compositionally biased region" description="Polar residues" evidence="1">
    <location>
        <begin position="179"/>
        <end position="217"/>
    </location>
</feature>
<feature type="domain" description="OTU" evidence="2">
    <location>
        <begin position="17"/>
        <end position="174"/>
    </location>
</feature>
<dbReference type="InterPro" id="IPR050704">
    <property type="entry name" value="Peptidase_C85-like"/>
</dbReference>
<dbReference type="InterPro" id="IPR038765">
    <property type="entry name" value="Papain-like_cys_pep_sf"/>
</dbReference>
<feature type="compositionally biased region" description="Low complexity" evidence="1">
    <location>
        <begin position="260"/>
        <end position="275"/>
    </location>
</feature>
<dbReference type="HOGENOM" id="CLU_662277_0_0_1"/>
<dbReference type="PANTHER" id="PTHR12419">
    <property type="entry name" value="OTU DOMAIN CONTAINING PROTEIN"/>
    <property type="match status" value="1"/>
</dbReference>
<feature type="compositionally biased region" description="Basic and acidic residues" evidence="1">
    <location>
        <begin position="169"/>
        <end position="178"/>
    </location>
</feature>
<evidence type="ECO:0000313" key="3">
    <source>
        <dbReference type="EMBL" id="ETN42130.1"/>
    </source>
</evidence>
<feature type="region of interest" description="Disordered" evidence="1">
    <location>
        <begin position="260"/>
        <end position="362"/>
    </location>
</feature>
<dbReference type="RefSeq" id="XP_008716639.1">
    <property type="nucleotide sequence ID" value="XM_008718417.1"/>
</dbReference>
<dbReference type="PROSITE" id="PS50802">
    <property type="entry name" value="OTU"/>
    <property type="match status" value="1"/>
</dbReference>
<dbReference type="GeneID" id="19971410"/>
<feature type="compositionally biased region" description="Basic residues" evidence="1">
    <location>
        <begin position="286"/>
        <end position="297"/>
    </location>
</feature>
<feature type="compositionally biased region" description="Basic and acidic residues" evidence="1">
    <location>
        <begin position="390"/>
        <end position="401"/>
    </location>
</feature>
<accession>W2S0L1</accession>
<evidence type="ECO:0000259" key="2">
    <source>
        <dbReference type="PROSITE" id="PS50802"/>
    </source>
</evidence>
<dbReference type="eggNOG" id="KOG2605">
    <property type="taxonomic scope" value="Eukaryota"/>
</dbReference>
<dbReference type="GO" id="GO:0016579">
    <property type="term" value="P:protein deubiquitination"/>
    <property type="evidence" value="ECO:0007669"/>
    <property type="project" value="TreeGrafter"/>
</dbReference>
<dbReference type="GO" id="GO:0004843">
    <property type="term" value="F:cysteine-type deubiquitinase activity"/>
    <property type="evidence" value="ECO:0007669"/>
    <property type="project" value="TreeGrafter"/>
</dbReference>
<feature type="compositionally biased region" description="Polar residues" evidence="1">
    <location>
        <begin position="322"/>
        <end position="334"/>
    </location>
</feature>
<dbReference type="Proteomes" id="UP000030752">
    <property type="component" value="Unassembled WGS sequence"/>
</dbReference>
<dbReference type="InParanoid" id="W2S0L1"/>
<protein>
    <recommendedName>
        <fullName evidence="2">OTU domain-containing protein</fullName>
    </recommendedName>
</protein>
<dbReference type="PANTHER" id="PTHR12419:SF7">
    <property type="entry name" value="OTU DOMAIN-CONTAINING PROTEIN 3"/>
    <property type="match status" value="1"/>
</dbReference>
<sequence>MVRKPKAVWPGLIKDGKYRYSIAGDGNCLFASLSDQLYGDPTRHPEIRTAIVEHLRNFRPLFEGHVHKDDVQQRRATRSAATIQSQESYDAFEDYLAVMSRPGTYGGEPELVAFCQIFDQDVTVHLPKIRHFDKESLFYTNEYRENKVLRSSLHIAYGGEEQGASGHYDSARNRDGSHPRNNQSPKPESQQSQNELTATVGTTSGSNDASTVNNNPAISAPTARAIRNNRSDLSHELIHDIIQKGKKEVEGSLDQLNVRARSASVSSSHRSSSSKRSLEEEGDNPRRKRADRRKSTRKRTDMSTVSFEVDEDQGQADALPNTPASTQDTETSSGVGELDLSDDDDAEYKPGDLSDSDAARMRRRKIIKPASRASFIKKSGATTQTSHLIKIAERPRSTLRT</sequence>